<keyword evidence="15" id="KW-0464">Manganese</keyword>
<dbReference type="InterPro" id="IPR011127">
    <property type="entry name" value="Dala_Dala_lig_N"/>
</dbReference>
<evidence type="ECO:0000256" key="15">
    <source>
        <dbReference type="PIRSR" id="PIRSR039102-3"/>
    </source>
</evidence>
<comment type="cofactor">
    <cofactor evidence="15">
        <name>Mg(2+)</name>
        <dbReference type="ChEBI" id="CHEBI:18420"/>
    </cofactor>
    <cofactor evidence="15">
        <name>Mn(2+)</name>
        <dbReference type="ChEBI" id="CHEBI:29035"/>
    </cofactor>
    <text evidence="15">Binds 2 magnesium or manganese ions per subunit.</text>
</comment>
<dbReference type="InterPro" id="IPR011761">
    <property type="entry name" value="ATP-grasp"/>
</dbReference>
<dbReference type="GO" id="GO:0005524">
    <property type="term" value="F:ATP binding"/>
    <property type="evidence" value="ECO:0007669"/>
    <property type="project" value="UniProtKB-UniRule"/>
</dbReference>
<evidence type="ECO:0000256" key="4">
    <source>
        <dbReference type="ARBA" id="ARBA00012216"/>
    </source>
</evidence>
<dbReference type="InterPro" id="IPR005905">
    <property type="entry name" value="D_ala_D_ala"/>
</dbReference>
<comment type="cofactor">
    <cofactor evidence="1">
        <name>Mn(2+)</name>
        <dbReference type="ChEBI" id="CHEBI:29035"/>
    </cofactor>
</comment>
<dbReference type="NCBIfam" id="TIGR01205">
    <property type="entry name" value="D_ala_D_alaTIGR"/>
    <property type="match status" value="1"/>
</dbReference>
<keyword evidence="19" id="KW-1185">Reference proteome</keyword>
<keyword evidence="5 13" id="KW-0963">Cytoplasm</keyword>
<dbReference type="HOGENOM" id="CLU_039268_1_1_10"/>
<keyword evidence="10 13" id="KW-0573">Peptidoglycan synthesis</keyword>
<evidence type="ECO:0000256" key="2">
    <source>
        <dbReference type="ARBA" id="ARBA00004496"/>
    </source>
</evidence>
<dbReference type="Gene3D" id="3.30.1490.20">
    <property type="entry name" value="ATP-grasp fold, A domain"/>
    <property type="match status" value="1"/>
</dbReference>
<dbReference type="PIRSF" id="PIRSF039102">
    <property type="entry name" value="Ddl/VanB"/>
    <property type="match status" value="1"/>
</dbReference>
<feature type="binding site" evidence="15">
    <location>
        <position position="286"/>
    </location>
    <ligand>
        <name>Mg(2+)</name>
        <dbReference type="ChEBI" id="CHEBI:18420"/>
        <label>2</label>
    </ligand>
</feature>
<dbReference type="GO" id="GO:0046872">
    <property type="term" value="F:metal ion binding"/>
    <property type="evidence" value="ECO:0007669"/>
    <property type="project" value="UniProtKB-KW"/>
</dbReference>
<dbReference type="InterPro" id="IPR016185">
    <property type="entry name" value="PreATP-grasp_dom_sf"/>
</dbReference>
<dbReference type="Gene3D" id="3.40.50.20">
    <property type="match status" value="1"/>
</dbReference>
<protein>
    <recommendedName>
        <fullName evidence="4 13">D-alanine--D-alanine ligase</fullName>
        <ecNumber evidence="4 13">6.3.2.4</ecNumber>
    </recommendedName>
    <alternativeName>
        <fullName evidence="13">D-Ala-D-Ala ligase</fullName>
    </alternativeName>
    <alternativeName>
        <fullName evidence="13">D-alanylalanine synthetase</fullName>
    </alternativeName>
</protein>
<evidence type="ECO:0000256" key="12">
    <source>
        <dbReference type="ARBA" id="ARBA00047614"/>
    </source>
</evidence>
<evidence type="ECO:0000256" key="6">
    <source>
        <dbReference type="ARBA" id="ARBA00022598"/>
    </source>
</evidence>
<dbReference type="PANTHER" id="PTHR23132:SF23">
    <property type="entry name" value="D-ALANINE--D-ALANINE LIGASE B"/>
    <property type="match status" value="1"/>
</dbReference>
<evidence type="ECO:0000256" key="3">
    <source>
        <dbReference type="ARBA" id="ARBA00010871"/>
    </source>
</evidence>
<evidence type="ECO:0000256" key="1">
    <source>
        <dbReference type="ARBA" id="ARBA00001936"/>
    </source>
</evidence>
<dbReference type="InterPro" id="IPR011095">
    <property type="entry name" value="Dala_Dala_lig_C"/>
</dbReference>
<dbReference type="OrthoDB" id="9813261at2"/>
<dbReference type="UniPathway" id="UPA00219"/>
<dbReference type="NCBIfam" id="NF002527">
    <property type="entry name" value="PRK01966.1-3"/>
    <property type="match status" value="1"/>
</dbReference>
<accession>F2I9C4</accession>
<dbReference type="RefSeq" id="WP_013686851.1">
    <property type="nucleotide sequence ID" value="NC_015321.1"/>
</dbReference>
<dbReference type="KEGG" id="fte:Fluta_2095"/>
<evidence type="ECO:0000256" key="7">
    <source>
        <dbReference type="ARBA" id="ARBA00022741"/>
    </source>
</evidence>
<dbReference type="Pfam" id="PF01820">
    <property type="entry name" value="Dala_Dala_lig_N"/>
    <property type="match status" value="1"/>
</dbReference>
<keyword evidence="15" id="KW-0479">Metal-binding</keyword>
<dbReference type="PROSITE" id="PS00844">
    <property type="entry name" value="DALA_DALA_LIGASE_2"/>
    <property type="match status" value="1"/>
</dbReference>
<dbReference type="Pfam" id="PF07478">
    <property type="entry name" value="Dala_Dala_lig_C"/>
    <property type="match status" value="1"/>
</dbReference>
<evidence type="ECO:0000256" key="14">
    <source>
        <dbReference type="PIRSR" id="PIRSR039102-1"/>
    </source>
</evidence>
<dbReference type="Proteomes" id="UP000007463">
    <property type="component" value="Chromosome"/>
</dbReference>
<comment type="catalytic activity">
    <reaction evidence="12 13">
        <text>2 D-alanine + ATP = D-alanyl-D-alanine + ADP + phosphate + H(+)</text>
        <dbReference type="Rhea" id="RHEA:11224"/>
        <dbReference type="ChEBI" id="CHEBI:15378"/>
        <dbReference type="ChEBI" id="CHEBI:30616"/>
        <dbReference type="ChEBI" id="CHEBI:43474"/>
        <dbReference type="ChEBI" id="CHEBI:57416"/>
        <dbReference type="ChEBI" id="CHEBI:57822"/>
        <dbReference type="ChEBI" id="CHEBI:456216"/>
        <dbReference type="EC" id="6.3.2.4"/>
    </reaction>
</comment>
<dbReference type="EMBL" id="CP002542">
    <property type="protein sequence ID" value="AEA44081.1"/>
    <property type="molecule type" value="Genomic_DNA"/>
</dbReference>
<evidence type="ECO:0000313" key="18">
    <source>
        <dbReference type="EMBL" id="AEA44081.1"/>
    </source>
</evidence>
<keyword evidence="11 13" id="KW-0961">Cell wall biogenesis/degradation</keyword>
<evidence type="ECO:0000256" key="10">
    <source>
        <dbReference type="ARBA" id="ARBA00022984"/>
    </source>
</evidence>
<dbReference type="GO" id="GO:0005737">
    <property type="term" value="C:cytoplasm"/>
    <property type="evidence" value="ECO:0007669"/>
    <property type="project" value="UniProtKB-SubCell"/>
</dbReference>
<dbReference type="SUPFAM" id="SSF52440">
    <property type="entry name" value="PreATP-grasp domain"/>
    <property type="match status" value="1"/>
</dbReference>
<dbReference type="EC" id="6.3.2.4" evidence="4 13"/>
<sequence length="321" mass="35686">MKLVGLFCGGYSSEFEISLKSAQTIMDNFPLGYEVVPIHVVEEGWFVPMNTEKLPFSIESMSYSINGKERKIDIGLIYIHGNPGENGKIQALLDIKGVPYVNSNALASELSFDKWYCNQFLARFGVPVAKSLFLNSPKKFTNQEILDQLGLPCFVKPCDSGSSFGISKVSKASDLQVALDKAFEEGDTIVIESFLKGTEVTCGIYRSTSGLVTLPLTEIVTENDFFDYEAKYLGQSQEITPARIPDSIKELVWEQSKQVYSLLQLKSIARIDFMLVDDIPYVIEVNTTPGFSAASLVPQMLAEAGISIIDFWTEIFEVELK</sequence>
<evidence type="ECO:0000256" key="11">
    <source>
        <dbReference type="ARBA" id="ARBA00023316"/>
    </source>
</evidence>
<dbReference type="PANTHER" id="PTHR23132">
    <property type="entry name" value="D-ALANINE--D-ALANINE LIGASE"/>
    <property type="match status" value="1"/>
</dbReference>
<dbReference type="InterPro" id="IPR000291">
    <property type="entry name" value="D-Ala_lig_Van_CS"/>
</dbReference>
<feature type="active site" evidence="14">
    <location>
        <position position="162"/>
    </location>
</feature>
<evidence type="ECO:0000313" key="19">
    <source>
        <dbReference type="Proteomes" id="UP000007463"/>
    </source>
</evidence>
<feature type="binding site" evidence="15">
    <location>
        <position position="284"/>
    </location>
    <ligand>
        <name>Mg(2+)</name>
        <dbReference type="ChEBI" id="CHEBI:18420"/>
        <label>1</label>
    </ligand>
</feature>
<dbReference type="AlphaFoldDB" id="F2I9C4"/>
<evidence type="ECO:0000256" key="9">
    <source>
        <dbReference type="ARBA" id="ARBA00022960"/>
    </source>
</evidence>
<feature type="active site" evidence="14">
    <location>
        <position position="295"/>
    </location>
</feature>
<dbReference type="GO" id="GO:0008360">
    <property type="term" value="P:regulation of cell shape"/>
    <property type="evidence" value="ECO:0007669"/>
    <property type="project" value="UniProtKB-KW"/>
</dbReference>
<proteinExistence type="inferred from homology"/>
<dbReference type="STRING" id="755732.Fluta_2095"/>
<reference evidence="18 19" key="1">
    <citation type="journal article" date="2011" name="Stand. Genomic Sci.">
        <title>Complete genome sequence of the gliding freshwater bacterium Fluviicola taffensis type strain (RW262).</title>
        <authorList>
            <person name="Woyke T."/>
            <person name="Chertkov O."/>
            <person name="Lapidus A."/>
            <person name="Nolan M."/>
            <person name="Lucas S."/>
            <person name="Del Rio T.G."/>
            <person name="Tice H."/>
            <person name="Cheng J.F."/>
            <person name="Tapia R."/>
            <person name="Han C."/>
            <person name="Goodwin L."/>
            <person name="Pitluck S."/>
            <person name="Liolios K."/>
            <person name="Pagani I."/>
            <person name="Ivanova N."/>
            <person name="Huntemann M."/>
            <person name="Mavromatis K."/>
            <person name="Mikhailova N."/>
            <person name="Pati A."/>
            <person name="Chen A."/>
            <person name="Palaniappan K."/>
            <person name="Land M."/>
            <person name="Hauser L."/>
            <person name="Brambilla E.M."/>
            <person name="Rohde M."/>
            <person name="Mwirichia R."/>
            <person name="Sikorski J."/>
            <person name="Tindall B.J."/>
            <person name="Goker M."/>
            <person name="Bristow J."/>
            <person name="Eisen J.A."/>
            <person name="Markowitz V."/>
            <person name="Hugenholtz P."/>
            <person name="Klenk H.P."/>
            <person name="Kyrpides N.C."/>
        </authorList>
    </citation>
    <scope>NUCLEOTIDE SEQUENCE [LARGE SCALE GENOMIC DNA]</scope>
    <source>
        <strain evidence="19">DSM 16823 / RW262 / RW262</strain>
    </source>
</reference>
<gene>
    <name evidence="13" type="primary">ddl</name>
    <name evidence="18" type="ordered locus">Fluta_2095</name>
</gene>
<organism evidence="18 19">
    <name type="scientific">Fluviicola taffensis (strain DSM 16823 / NCIMB 13979 / RW262)</name>
    <dbReference type="NCBI Taxonomy" id="755732"/>
    <lineage>
        <taxon>Bacteria</taxon>
        <taxon>Pseudomonadati</taxon>
        <taxon>Bacteroidota</taxon>
        <taxon>Flavobacteriia</taxon>
        <taxon>Flavobacteriales</taxon>
        <taxon>Crocinitomicaceae</taxon>
        <taxon>Fluviicola</taxon>
    </lineage>
</organism>
<keyword evidence="7 16" id="KW-0547">Nucleotide-binding</keyword>
<dbReference type="SUPFAM" id="SSF56059">
    <property type="entry name" value="Glutathione synthetase ATP-binding domain-like"/>
    <property type="match status" value="1"/>
</dbReference>
<dbReference type="HAMAP" id="MF_00047">
    <property type="entry name" value="Dala_Dala_lig"/>
    <property type="match status" value="1"/>
</dbReference>
<dbReference type="GO" id="GO:0071555">
    <property type="term" value="P:cell wall organization"/>
    <property type="evidence" value="ECO:0007669"/>
    <property type="project" value="UniProtKB-KW"/>
</dbReference>
<comment type="pathway">
    <text evidence="13">Cell wall biogenesis; peptidoglycan biosynthesis.</text>
</comment>
<dbReference type="eggNOG" id="COG1181">
    <property type="taxonomic scope" value="Bacteria"/>
</dbReference>
<comment type="similarity">
    <text evidence="3 13">Belongs to the D-alanine--D-alanine ligase family.</text>
</comment>
<dbReference type="PROSITE" id="PS50975">
    <property type="entry name" value="ATP_GRASP"/>
    <property type="match status" value="1"/>
</dbReference>
<evidence type="ECO:0000259" key="17">
    <source>
        <dbReference type="PROSITE" id="PS50975"/>
    </source>
</evidence>
<dbReference type="GO" id="GO:0008716">
    <property type="term" value="F:D-alanine-D-alanine ligase activity"/>
    <property type="evidence" value="ECO:0007669"/>
    <property type="project" value="UniProtKB-UniRule"/>
</dbReference>
<feature type="domain" description="ATP-grasp" evidence="17">
    <location>
        <begin position="118"/>
        <end position="317"/>
    </location>
</feature>
<evidence type="ECO:0000256" key="16">
    <source>
        <dbReference type="PROSITE-ProRule" id="PRU00409"/>
    </source>
</evidence>
<keyword evidence="6 13" id="KW-0436">Ligase</keyword>
<reference evidence="19" key="2">
    <citation type="submission" date="2011-02" db="EMBL/GenBank/DDBJ databases">
        <title>The complete genome of Fluviicola taffensis DSM 16823.</title>
        <authorList>
            <consortium name="US DOE Joint Genome Institute (JGI-PGF)"/>
            <person name="Lucas S."/>
            <person name="Copeland A."/>
            <person name="Lapidus A."/>
            <person name="Bruce D."/>
            <person name="Goodwin L."/>
            <person name="Pitluck S."/>
            <person name="Kyrpides N."/>
            <person name="Mavromatis K."/>
            <person name="Ivanova N."/>
            <person name="Mikhailova N."/>
            <person name="Pagani I."/>
            <person name="Chertkov O."/>
            <person name="Detter J.C."/>
            <person name="Han C."/>
            <person name="Tapia R."/>
            <person name="Land M."/>
            <person name="Hauser L."/>
            <person name="Markowitz V."/>
            <person name="Cheng J.-F."/>
            <person name="Hugenholtz P."/>
            <person name="Woyke T."/>
            <person name="Wu D."/>
            <person name="Tindall B."/>
            <person name="Pomrenke H.G."/>
            <person name="Brambilla E."/>
            <person name="Klenk H.-P."/>
            <person name="Eisen J.A."/>
        </authorList>
    </citation>
    <scope>NUCLEOTIDE SEQUENCE [LARGE SCALE GENOMIC DNA]</scope>
    <source>
        <strain evidence="19">DSM 16823 / RW262 / RW262</strain>
    </source>
</reference>
<evidence type="ECO:0000256" key="5">
    <source>
        <dbReference type="ARBA" id="ARBA00022490"/>
    </source>
</evidence>
<feature type="binding site" evidence="15">
    <location>
        <position position="284"/>
    </location>
    <ligand>
        <name>Mg(2+)</name>
        <dbReference type="ChEBI" id="CHEBI:18420"/>
        <label>2</label>
    </ligand>
</feature>
<keyword evidence="8 16" id="KW-0067">ATP-binding</keyword>
<dbReference type="GO" id="GO:0009252">
    <property type="term" value="P:peptidoglycan biosynthetic process"/>
    <property type="evidence" value="ECO:0007669"/>
    <property type="project" value="UniProtKB-UniRule"/>
</dbReference>
<dbReference type="Gene3D" id="3.30.470.20">
    <property type="entry name" value="ATP-grasp fold, B domain"/>
    <property type="match status" value="1"/>
</dbReference>
<keyword evidence="15" id="KW-0460">Magnesium</keyword>
<evidence type="ECO:0000256" key="8">
    <source>
        <dbReference type="ARBA" id="ARBA00022840"/>
    </source>
</evidence>
<name>F2I9C4_FLUTR</name>
<evidence type="ECO:0000256" key="13">
    <source>
        <dbReference type="HAMAP-Rule" id="MF_00047"/>
    </source>
</evidence>
<comment type="subcellular location">
    <subcellularLocation>
        <location evidence="2 13">Cytoplasm</location>
    </subcellularLocation>
</comment>
<comment type="function">
    <text evidence="13">Cell wall formation.</text>
</comment>
<dbReference type="InterPro" id="IPR013815">
    <property type="entry name" value="ATP_grasp_subdomain_1"/>
</dbReference>
<feature type="binding site" evidence="15">
    <location>
        <position position="272"/>
    </location>
    <ligand>
        <name>Mg(2+)</name>
        <dbReference type="ChEBI" id="CHEBI:18420"/>
        <label>1</label>
    </ligand>
</feature>
<keyword evidence="9 13" id="KW-0133">Cell shape</keyword>
<dbReference type="PROSITE" id="PS00843">
    <property type="entry name" value="DALA_DALA_LIGASE_1"/>
    <property type="match status" value="1"/>
</dbReference>
<feature type="active site" evidence="14">
    <location>
        <position position="14"/>
    </location>
</feature>